<dbReference type="SUPFAM" id="SSF51445">
    <property type="entry name" value="(Trans)glycosidases"/>
    <property type="match status" value="1"/>
</dbReference>
<dbReference type="PANTHER" id="PTHR34135:SF2">
    <property type="entry name" value="LYSOZYME"/>
    <property type="match status" value="1"/>
</dbReference>
<proteinExistence type="inferred from homology"/>
<keyword evidence="5" id="KW-1185">Reference proteome</keyword>
<dbReference type="GO" id="GO:0016998">
    <property type="term" value="P:cell wall macromolecule catabolic process"/>
    <property type="evidence" value="ECO:0007669"/>
    <property type="project" value="InterPro"/>
</dbReference>
<comment type="similarity">
    <text evidence="1">Belongs to the glycosyl hydrolase 25 family.</text>
</comment>
<dbReference type="Gene3D" id="3.20.20.80">
    <property type="entry name" value="Glycosidases"/>
    <property type="match status" value="1"/>
</dbReference>
<gene>
    <name evidence="4" type="ORF">SAMN05444410_10464</name>
</gene>
<accession>A0A8X8LD10</accession>
<dbReference type="PROSITE" id="PS51904">
    <property type="entry name" value="GLYCOSYL_HYDROL_F25_2"/>
    <property type="match status" value="1"/>
</dbReference>
<dbReference type="InterPro" id="IPR002053">
    <property type="entry name" value="Glyco_hydro_25"/>
</dbReference>
<evidence type="ECO:0000256" key="3">
    <source>
        <dbReference type="ARBA" id="ARBA00023295"/>
    </source>
</evidence>
<dbReference type="Pfam" id="PF01183">
    <property type="entry name" value="Glyco_hydro_25"/>
    <property type="match status" value="1"/>
</dbReference>
<dbReference type="InterPro" id="IPR018077">
    <property type="entry name" value="Glyco_hydro_fam25_subgr"/>
</dbReference>
<protein>
    <submittedName>
        <fullName evidence="4">Lysozyme</fullName>
    </submittedName>
</protein>
<dbReference type="PANTHER" id="PTHR34135">
    <property type="entry name" value="LYSOZYME"/>
    <property type="match status" value="1"/>
</dbReference>
<dbReference type="GO" id="GO:0009253">
    <property type="term" value="P:peptidoglycan catabolic process"/>
    <property type="evidence" value="ECO:0007669"/>
    <property type="project" value="InterPro"/>
</dbReference>
<sequence>MKKSKRTKNRIERILWLVVLCCLGGTASYLFLRQRWEREEESKAKFVHFTAFGIDIPTGYSIHGIDVSSHQELIAWQEVRAMKINNTRLGFVFIKATEGLNDTDKRFKQNWEKAKAAGMVCGAYHFFLANKSGALQAQNFISQVKLTKGDLPPVLDIEELYGVKPDSMRSRIREWLVAVEKAYGVKPIIYSYADFYKRNLGRAFDAYPLWVAHYFEQESPHVNRPWTFWQHSDAGHVNGVRSVTDFNVFNGDSLEWQKILLK</sequence>
<dbReference type="Proteomes" id="UP000198711">
    <property type="component" value="Unassembled WGS sequence"/>
</dbReference>
<evidence type="ECO:0000256" key="1">
    <source>
        <dbReference type="ARBA" id="ARBA00010646"/>
    </source>
</evidence>
<organism evidence="4 5">
    <name type="scientific">Hydrobacter penzbergensis</name>
    <dbReference type="NCBI Taxonomy" id="1235997"/>
    <lineage>
        <taxon>Bacteria</taxon>
        <taxon>Pseudomonadati</taxon>
        <taxon>Bacteroidota</taxon>
        <taxon>Chitinophagia</taxon>
        <taxon>Chitinophagales</taxon>
        <taxon>Chitinophagaceae</taxon>
        <taxon>Hydrobacter</taxon>
    </lineage>
</organism>
<comment type="caution">
    <text evidence="4">The sequence shown here is derived from an EMBL/GenBank/DDBJ whole genome shotgun (WGS) entry which is preliminary data.</text>
</comment>
<evidence type="ECO:0000256" key="2">
    <source>
        <dbReference type="ARBA" id="ARBA00022801"/>
    </source>
</evidence>
<dbReference type="GO" id="GO:0016052">
    <property type="term" value="P:carbohydrate catabolic process"/>
    <property type="evidence" value="ECO:0007669"/>
    <property type="project" value="TreeGrafter"/>
</dbReference>
<dbReference type="EMBL" id="FNNO01000004">
    <property type="protein sequence ID" value="SDW59901.1"/>
    <property type="molecule type" value="Genomic_DNA"/>
</dbReference>
<reference evidence="4 5" key="1">
    <citation type="submission" date="2016-10" db="EMBL/GenBank/DDBJ databases">
        <authorList>
            <person name="Varghese N."/>
            <person name="Submissions S."/>
        </authorList>
    </citation>
    <scope>NUCLEOTIDE SEQUENCE [LARGE SCALE GENOMIC DNA]</scope>
    <source>
        <strain evidence="4 5">DSM 25353</strain>
    </source>
</reference>
<dbReference type="GO" id="GO:0003796">
    <property type="term" value="F:lysozyme activity"/>
    <property type="evidence" value="ECO:0007669"/>
    <property type="project" value="InterPro"/>
</dbReference>
<dbReference type="RefSeq" id="WP_092723032.1">
    <property type="nucleotide sequence ID" value="NZ_FNNO01000004.1"/>
</dbReference>
<evidence type="ECO:0000313" key="5">
    <source>
        <dbReference type="Proteomes" id="UP000198711"/>
    </source>
</evidence>
<evidence type="ECO:0000313" key="4">
    <source>
        <dbReference type="EMBL" id="SDW59901.1"/>
    </source>
</evidence>
<name>A0A8X8LD10_9BACT</name>
<dbReference type="InterPro" id="IPR017853">
    <property type="entry name" value="GH"/>
</dbReference>
<keyword evidence="2" id="KW-0378">Hydrolase</keyword>
<keyword evidence="3" id="KW-0326">Glycosidase</keyword>
<dbReference type="SMART" id="SM00641">
    <property type="entry name" value="Glyco_25"/>
    <property type="match status" value="1"/>
</dbReference>
<dbReference type="AlphaFoldDB" id="A0A8X8LD10"/>